<name>A0AAD5Q695_PYTIN</name>
<dbReference type="SUPFAM" id="SSF81301">
    <property type="entry name" value="Nucleotidyltransferase"/>
    <property type="match status" value="1"/>
</dbReference>
<dbReference type="GO" id="GO:0005739">
    <property type="term" value="C:mitochondrion"/>
    <property type="evidence" value="ECO:0007669"/>
    <property type="project" value="UniProtKB-ARBA"/>
</dbReference>
<evidence type="ECO:0000256" key="3">
    <source>
        <dbReference type="ARBA" id="ARBA00022741"/>
    </source>
</evidence>
<evidence type="ECO:0000313" key="9">
    <source>
        <dbReference type="EMBL" id="KAJ0392710.1"/>
    </source>
</evidence>
<evidence type="ECO:0000256" key="1">
    <source>
        <dbReference type="ARBA" id="ARBA00007265"/>
    </source>
</evidence>
<organism evidence="9 10">
    <name type="scientific">Pythium insidiosum</name>
    <name type="common">Pythiosis disease agent</name>
    <dbReference type="NCBI Taxonomy" id="114742"/>
    <lineage>
        <taxon>Eukaryota</taxon>
        <taxon>Sar</taxon>
        <taxon>Stramenopiles</taxon>
        <taxon>Oomycota</taxon>
        <taxon>Peronosporomycetes</taxon>
        <taxon>Pythiales</taxon>
        <taxon>Pythiaceae</taxon>
        <taxon>Pythium</taxon>
    </lineage>
</organism>
<accession>A0AAD5Q695</accession>
<feature type="domain" description="Poly A polymerase head" evidence="7">
    <location>
        <begin position="78"/>
        <end position="217"/>
    </location>
</feature>
<dbReference type="GO" id="GO:0000166">
    <property type="term" value="F:nucleotide binding"/>
    <property type="evidence" value="ECO:0007669"/>
    <property type="project" value="UniProtKB-KW"/>
</dbReference>
<feature type="region of interest" description="Disordered" evidence="6">
    <location>
        <begin position="1"/>
        <end position="37"/>
    </location>
</feature>
<dbReference type="GO" id="GO:0003723">
    <property type="term" value="F:RNA binding"/>
    <property type="evidence" value="ECO:0007669"/>
    <property type="project" value="UniProtKB-KW"/>
</dbReference>
<keyword evidence="10" id="KW-1185">Reference proteome</keyword>
<dbReference type="CDD" id="cd05398">
    <property type="entry name" value="NT_ClassII-CCAase"/>
    <property type="match status" value="1"/>
</dbReference>
<dbReference type="FunFam" id="3.30.460.10:FF:000019">
    <property type="entry name" value="tRNA nucleotidyltransferase cca2"/>
    <property type="match status" value="1"/>
</dbReference>
<feature type="domain" description="tRNA nucleotidyltransferase/poly(A) polymerase RNA and SrmB- binding" evidence="8">
    <location>
        <begin position="245"/>
        <end position="307"/>
    </location>
</feature>
<evidence type="ECO:0000256" key="5">
    <source>
        <dbReference type="RuleBase" id="RU003953"/>
    </source>
</evidence>
<evidence type="ECO:0000259" key="8">
    <source>
        <dbReference type="Pfam" id="PF12627"/>
    </source>
</evidence>
<evidence type="ECO:0008006" key="11">
    <source>
        <dbReference type="Google" id="ProtNLM"/>
    </source>
</evidence>
<dbReference type="EMBL" id="JAKCXM010000585">
    <property type="protein sequence ID" value="KAJ0392710.1"/>
    <property type="molecule type" value="Genomic_DNA"/>
</dbReference>
<dbReference type="PANTHER" id="PTHR13734">
    <property type="entry name" value="TRNA-NUCLEOTIDYLTRANSFERASE"/>
    <property type="match status" value="1"/>
</dbReference>
<protein>
    <recommendedName>
        <fullName evidence="11">tRNA nucleotidyltransferase</fullName>
    </recommendedName>
</protein>
<comment type="similarity">
    <text evidence="1 5">Belongs to the tRNA nucleotidyltransferase/poly(A) polymerase family.</text>
</comment>
<proteinExistence type="inferred from homology"/>
<dbReference type="Gene3D" id="1.10.3090.10">
    <property type="entry name" value="cca-adding enzyme, domain 2"/>
    <property type="match status" value="1"/>
</dbReference>
<evidence type="ECO:0000256" key="2">
    <source>
        <dbReference type="ARBA" id="ARBA00022679"/>
    </source>
</evidence>
<sequence length="549" mass="61497">MTKRDSLDDAEISSPSKIARKSMEEADVSTQQERHNHAARAAAPAVTVLDEISLTPQEEKLFEFLLDVEKQYDCKAVLRVAGGWVRDKLLGRHSDDVDIVLDTMTGKEFADLINAYETDHGHKQHPVGIIKANPDQSKHLETATMQLGDIGWVDFVNLRAETYSDEHRIPEVEFGTPLQDAERRDFTINSLFFNISERRIEDLTQRGISDLKNGVIRTPLEPRVTFLDDPLRVLRAIRFASRFNFTMDEALRDAAKSDDVKASLIKKVSRERVGKELLGMLTGTSAHPERAIRMIHDMGLCQAIFLPPQEELIYRQDGTPMGNHAMDDEIWDRGYAYTAAMYELVSERSSSGVVDLSSLSEAEQNAFKLRIMAAFLLPLADHYVVLKKRQQLLPFVIIRDSLKLRTRDAEDVGNIILKNVAEFRELLAASQESFDRVRVGLSLRAMGELWELTSDISLVQDLVDGGVSADRGAVTAQYAAFKESVASQGLIGVWNMKPLLNGNDLIKVLGVKPGPAVKETMDQVIVWQLQNPSASRDECLAHFQALKTA</sequence>
<comment type="caution">
    <text evidence="9">The sequence shown here is derived from an EMBL/GenBank/DDBJ whole genome shotgun (WGS) entry which is preliminary data.</text>
</comment>
<dbReference type="Gene3D" id="3.30.460.10">
    <property type="entry name" value="Beta Polymerase, domain 2"/>
    <property type="match status" value="1"/>
</dbReference>
<dbReference type="GO" id="GO:0052927">
    <property type="term" value="F:CC tRNA cytidylyltransferase activity"/>
    <property type="evidence" value="ECO:0007669"/>
    <property type="project" value="TreeGrafter"/>
</dbReference>
<dbReference type="PANTHER" id="PTHR13734:SF5">
    <property type="entry name" value="CCA TRNA NUCLEOTIDYLTRANSFERASE, MITOCHONDRIAL"/>
    <property type="match status" value="1"/>
</dbReference>
<dbReference type="GO" id="GO:0001680">
    <property type="term" value="P:tRNA 3'-terminal CCA addition"/>
    <property type="evidence" value="ECO:0007669"/>
    <property type="project" value="UniProtKB-ARBA"/>
</dbReference>
<dbReference type="Pfam" id="PF01743">
    <property type="entry name" value="PolyA_pol"/>
    <property type="match status" value="1"/>
</dbReference>
<dbReference type="AlphaFoldDB" id="A0AAD5Q695"/>
<keyword evidence="4 5" id="KW-0694">RNA-binding</keyword>
<evidence type="ECO:0000259" key="7">
    <source>
        <dbReference type="Pfam" id="PF01743"/>
    </source>
</evidence>
<dbReference type="InterPro" id="IPR032828">
    <property type="entry name" value="PolyA_RNA-bd"/>
</dbReference>
<dbReference type="Pfam" id="PF12627">
    <property type="entry name" value="PolyA_pol_RNAbd"/>
    <property type="match status" value="1"/>
</dbReference>
<dbReference type="InterPro" id="IPR043519">
    <property type="entry name" value="NT_sf"/>
</dbReference>
<gene>
    <name evidence="9" type="ORF">P43SY_009385</name>
</gene>
<evidence type="ECO:0000256" key="4">
    <source>
        <dbReference type="ARBA" id="ARBA00022884"/>
    </source>
</evidence>
<dbReference type="SUPFAM" id="SSF81891">
    <property type="entry name" value="Poly A polymerase C-terminal region-like"/>
    <property type="match status" value="1"/>
</dbReference>
<dbReference type="GO" id="GO:0052929">
    <property type="term" value="F:ATP:3'-cytidine-cytidine-tRNA adenylyltransferase activity"/>
    <property type="evidence" value="ECO:0007669"/>
    <property type="project" value="TreeGrafter"/>
</dbReference>
<dbReference type="Proteomes" id="UP001209570">
    <property type="component" value="Unassembled WGS sequence"/>
</dbReference>
<evidence type="ECO:0000256" key="6">
    <source>
        <dbReference type="SAM" id="MobiDB-lite"/>
    </source>
</evidence>
<keyword evidence="3" id="KW-0547">Nucleotide-binding</keyword>
<dbReference type="InterPro" id="IPR002646">
    <property type="entry name" value="PolA_pol_head_dom"/>
</dbReference>
<keyword evidence="2 5" id="KW-0808">Transferase</keyword>
<evidence type="ECO:0000313" key="10">
    <source>
        <dbReference type="Proteomes" id="UP001209570"/>
    </source>
</evidence>
<reference evidence="9" key="1">
    <citation type="submission" date="2021-12" db="EMBL/GenBank/DDBJ databases">
        <title>Prjna785345.</title>
        <authorList>
            <person name="Rujirawat T."/>
            <person name="Krajaejun T."/>
        </authorList>
    </citation>
    <scope>NUCLEOTIDE SEQUENCE</scope>
    <source>
        <strain evidence="9">Pi057C3</strain>
    </source>
</reference>